<evidence type="ECO:0000256" key="7">
    <source>
        <dbReference type="ARBA" id="ARBA00023136"/>
    </source>
</evidence>
<keyword evidence="5" id="KW-0769">Symport</keyword>
<sequence length="144" mass="15509">MVEQHTKLSITSGSSSLTSHTEVSNTNSEAGDKSEYEYEGSCSRYPTSEDVQKNISNSRLRSTWNERGVFFLTGLGFTTGLQGVCVFPVLCELHGGAAFLVSTIALYLVLGIPILLLETGLGQLSRQSPAALFLKLCPLLSGNF</sequence>
<evidence type="ECO:0000256" key="5">
    <source>
        <dbReference type="ARBA" id="ARBA00022847"/>
    </source>
</evidence>
<comment type="caution">
    <text evidence="10">The sequence shown here is derived from an EMBL/GenBank/DDBJ whole genome shotgun (WGS) entry which is preliminary data.</text>
</comment>
<keyword evidence="11" id="KW-1185">Reference proteome</keyword>
<keyword evidence="3" id="KW-0813">Transport</keyword>
<evidence type="ECO:0000256" key="4">
    <source>
        <dbReference type="ARBA" id="ARBA00022692"/>
    </source>
</evidence>
<evidence type="ECO:0000256" key="2">
    <source>
        <dbReference type="ARBA" id="ARBA00006459"/>
    </source>
</evidence>
<keyword evidence="4 9" id="KW-0812">Transmembrane</keyword>
<evidence type="ECO:0000256" key="9">
    <source>
        <dbReference type="SAM" id="Phobius"/>
    </source>
</evidence>
<keyword evidence="7 9" id="KW-0472">Membrane</keyword>
<organism evidence="10 11">
    <name type="scientific">Periplaneta americana</name>
    <name type="common">American cockroach</name>
    <name type="synonym">Blatta americana</name>
    <dbReference type="NCBI Taxonomy" id="6978"/>
    <lineage>
        <taxon>Eukaryota</taxon>
        <taxon>Metazoa</taxon>
        <taxon>Ecdysozoa</taxon>
        <taxon>Arthropoda</taxon>
        <taxon>Hexapoda</taxon>
        <taxon>Insecta</taxon>
        <taxon>Pterygota</taxon>
        <taxon>Neoptera</taxon>
        <taxon>Polyneoptera</taxon>
        <taxon>Dictyoptera</taxon>
        <taxon>Blattodea</taxon>
        <taxon>Blattoidea</taxon>
        <taxon>Blattidae</taxon>
        <taxon>Blattinae</taxon>
        <taxon>Periplaneta</taxon>
    </lineage>
</organism>
<feature type="transmembrane region" description="Helical" evidence="9">
    <location>
        <begin position="96"/>
        <end position="117"/>
    </location>
</feature>
<feature type="region of interest" description="Disordered" evidence="8">
    <location>
        <begin position="1"/>
        <end position="49"/>
    </location>
</feature>
<feature type="compositionally biased region" description="Low complexity" evidence="8">
    <location>
        <begin position="9"/>
        <end position="24"/>
    </location>
</feature>
<dbReference type="SUPFAM" id="SSF161070">
    <property type="entry name" value="SNF-like"/>
    <property type="match status" value="1"/>
</dbReference>
<comment type="similarity">
    <text evidence="2">Belongs to the sodium:neurotransmitter symporter (SNF) (TC 2.A.22) family.</text>
</comment>
<gene>
    <name evidence="10" type="ORF">ANN_07758</name>
</gene>
<dbReference type="Pfam" id="PF00209">
    <property type="entry name" value="SNF"/>
    <property type="match status" value="1"/>
</dbReference>
<evidence type="ECO:0000256" key="1">
    <source>
        <dbReference type="ARBA" id="ARBA00004141"/>
    </source>
</evidence>
<protein>
    <submittedName>
        <fullName evidence="10">Uncharacterized protein</fullName>
    </submittedName>
</protein>
<name>A0ABQ8SZH8_PERAM</name>
<evidence type="ECO:0000313" key="11">
    <source>
        <dbReference type="Proteomes" id="UP001148838"/>
    </source>
</evidence>
<comment type="subcellular location">
    <subcellularLocation>
        <location evidence="1">Membrane</location>
        <topology evidence="1">Multi-pass membrane protein</topology>
    </subcellularLocation>
</comment>
<evidence type="ECO:0000256" key="3">
    <source>
        <dbReference type="ARBA" id="ARBA00022448"/>
    </source>
</evidence>
<feature type="transmembrane region" description="Helical" evidence="9">
    <location>
        <begin position="69"/>
        <end position="90"/>
    </location>
</feature>
<evidence type="ECO:0000256" key="8">
    <source>
        <dbReference type="SAM" id="MobiDB-lite"/>
    </source>
</evidence>
<dbReference type="PROSITE" id="PS50267">
    <property type="entry name" value="NA_NEUROTRAN_SYMP_3"/>
    <property type="match status" value="1"/>
</dbReference>
<dbReference type="PANTHER" id="PTHR11616:SF240">
    <property type="entry name" value="BLOATED TUBULES, ISOFORM B-RELATED"/>
    <property type="match status" value="1"/>
</dbReference>
<evidence type="ECO:0000313" key="10">
    <source>
        <dbReference type="EMBL" id="KAJ4439630.1"/>
    </source>
</evidence>
<evidence type="ECO:0000256" key="6">
    <source>
        <dbReference type="ARBA" id="ARBA00022989"/>
    </source>
</evidence>
<keyword evidence="6 9" id="KW-1133">Transmembrane helix</keyword>
<dbReference type="InterPro" id="IPR000175">
    <property type="entry name" value="Na/ntran_symport"/>
</dbReference>
<dbReference type="Proteomes" id="UP001148838">
    <property type="component" value="Unassembled WGS sequence"/>
</dbReference>
<accession>A0ABQ8SZH8</accession>
<dbReference type="EMBL" id="JAJSOF020000017">
    <property type="protein sequence ID" value="KAJ4439630.1"/>
    <property type="molecule type" value="Genomic_DNA"/>
</dbReference>
<dbReference type="InterPro" id="IPR037272">
    <property type="entry name" value="SNS_sf"/>
</dbReference>
<proteinExistence type="inferred from homology"/>
<reference evidence="10 11" key="1">
    <citation type="journal article" date="2022" name="Allergy">
        <title>Genome assembly and annotation of Periplaneta americana reveal a comprehensive cockroach allergen profile.</title>
        <authorList>
            <person name="Wang L."/>
            <person name="Xiong Q."/>
            <person name="Saelim N."/>
            <person name="Wang L."/>
            <person name="Nong W."/>
            <person name="Wan A.T."/>
            <person name="Shi M."/>
            <person name="Liu X."/>
            <person name="Cao Q."/>
            <person name="Hui J.H.L."/>
            <person name="Sookrung N."/>
            <person name="Leung T.F."/>
            <person name="Tungtrongchitr A."/>
            <person name="Tsui S.K.W."/>
        </authorList>
    </citation>
    <scope>NUCLEOTIDE SEQUENCE [LARGE SCALE GENOMIC DNA]</scope>
    <source>
        <strain evidence="10">PWHHKU_190912</strain>
    </source>
</reference>
<dbReference type="PANTHER" id="PTHR11616">
    <property type="entry name" value="SODIUM/CHLORIDE DEPENDENT TRANSPORTER"/>
    <property type="match status" value="1"/>
</dbReference>